<dbReference type="GO" id="GO:0016301">
    <property type="term" value="F:kinase activity"/>
    <property type="evidence" value="ECO:0007669"/>
    <property type="project" value="UniProtKB-KW"/>
</dbReference>
<name>A0A392P3E1_9FABA</name>
<comment type="caution">
    <text evidence="1">The sequence shown here is derived from an EMBL/GenBank/DDBJ whole genome shotgun (WGS) entry which is preliminary data.</text>
</comment>
<sequence length="137" mass="15574">MQKRVNAIEMAVKQMNESFKPKDEMREIQVLKSGISWRQGNTQASKHYTQMDEAKEHQFGAVYGHRTGKSLQDVPVAEIEILPKDIVLDHTYGRSRRGARGGSDDQMLELFLDRKGIECGQIRDLKKTVARLTTAAE</sequence>
<keyword evidence="1" id="KW-0418">Kinase</keyword>
<reference evidence="1 2" key="1">
    <citation type="journal article" date="2018" name="Front. Plant Sci.">
        <title>Red Clover (Trifolium pratense) and Zigzag Clover (T. medium) - A Picture of Genomic Similarities and Differences.</title>
        <authorList>
            <person name="Dluhosova J."/>
            <person name="Istvanek J."/>
            <person name="Nedelnik J."/>
            <person name="Repkova J."/>
        </authorList>
    </citation>
    <scope>NUCLEOTIDE SEQUENCE [LARGE SCALE GENOMIC DNA]</scope>
    <source>
        <strain evidence="2">cv. 10/8</strain>
        <tissue evidence="1">Leaf</tissue>
    </source>
</reference>
<dbReference type="EMBL" id="LXQA010058343">
    <property type="protein sequence ID" value="MCI05335.1"/>
    <property type="molecule type" value="Genomic_DNA"/>
</dbReference>
<evidence type="ECO:0000313" key="1">
    <source>
        <dbReference type="EMBL" id="MCI05335.1"/>
    </source>
</evidence>
<protein>
    <submittedName>
        <fullName evidence="1">Kinase interacting (KIP1-like) family protein</fullName>
    </submittedName>
</protein>
<proteinExistence type="predicted"/>
<dbReference type="AlphaFoldDB" id="A0A392P3E1"/>
<keyword evidence="1" id="KW-0808">Transferase</keyword>
<accession>A0A392P3E1</accession>
<dbReference type="Proteomes" id="UP000265520">
    <property type="component" value="Unassembled WGS sequence"/>
</dbReference>
<organism evidence="1 2">
    <name type="scientific">Trifolium medium</name>
    <dbReference type="NCBI Taxonomy" id="97028"/>
    <lineage>
        <taxon>Eukaryota</taxon>
        <taxon>Viridiplantae</taxon>
        <taxon>Streptophyta</taxon>
        <taxon>Embryophyta</taxon>
        <taxon>Tracheophyta</taxon>
        <taxon>Spermatophyta</taxon>
        <taxon>Magnoliopsida</taxon>
        <taxon>eudicotyledons</taxon>
        <taxon>Gunneridae</taxon>
        <taxon>Pentapetalae</taxon>
        <taxon>rosids</taxon>
        <taxon>fabids</taxon>
        <taxon>Fabales</taxon>
        <taxon>Fabaceae</taxon>
        <taxon>Papilionoideae</taxon>
        <taxon>50 kb inversion clade</taxon>
        <taxon>NPAAA clade</taxon>
        <taxon>Hologalegina</taxon>
        <taxon>IRL clade</taxon>
        <taxon>Trifolieae</taxon>
        <taxon>Trifolium</taxon>
    </lineage>
</organism>
<keyword evidence="2" id="KW-1185">Reference proteome</keyword>
<evidence type="ECO:0000313" key="2">
    <source>
        <dbReference type="Proteomes" id="UP000265520"/>
    </source>
</evidence>